<proteinExistence type="inferred from homology"/>
<dbReference type="InterPro" id="IPR036873">
    <property type="entry name" value="Rhodanese-like_dom_sf"/>
</dbReference>
<dbReference type="InterPro" id="IPR004099">
    <property type="entry name" value="Pyr_nucl-diS_OxRdtase_dimer"/>
</dbReference>
<reference evidence="8 9" key="1">
    <citation type="submission" date="2014-08" db="EMBL/GenBank/DDBJ databases">
        <title>Complete genome sequence of Corynebacterium aquilae S-613T(T) (=DSM 44791(T)), isolated from the choana of a healthy golden eagle.</title>
        <authorList>
            <person name="Ruckert C."/>
            <person name="Albersmeier A."/>
            <person name="Winkler A."/>
            <person name="Kalinowski J."/>
        </authorList>
    </citation>
    <scope>NUCLEOTIDE SEQUENCE [LARGE SCALE GENOMIC DNA]</scope>
    <source>
        <strain evidence="8 9">S-613</strain>
    </source>
</reference>
<keyword evidence="6" id="KW-0676">Redox-active center</keyword>
<dbReference type="SUPFAM" id="SSF52821">
    <property type="entry name" value="Rhodanese/Cell cycle control phosphatase"/>
    <property type="match status" value="1"/>
</dbReference>
<dbReference type="Gene3D" id="3.50.50.60">
    <property type="entry name" value="FAD/NAD(P)-binding domain"/>
    <property type="match status" value="3"/>
</dbReference>
<dbReference type="GO" id="GO:0016491">
    <property type="term" value="F:oxidoreductase activity"/>
    <property type="evidence" value="ECO:0007669"/>
    <property type="project" value="UniProtKB-KW"/>
</dbReference>
<evidence type="ECO:0000256" key="3">
    <source>
        <dbReference type="ARBA" id="ARBA00022630"/>
    </source>
</evidence>
<feature type="domain" description="Rhodanese" evidence="7">
    <location>
        <begin position="474"/>
        <end position="564"/>
    </location>
</feature>
<accession>A0A1L7CHV9</accession>
<dbReference type="Pfam" id="PF02852">
    <property type="entry name" value="Pyr_redox_dim"/>
    <property type="match status" value="1"/>
</dbReference>
<organism evidence="8 9">
    <name type="scientific">Corynebacterium aquilae DSM 44791</name>
    <dbReference type="NCBI Taxonomy" id="1431546"/>
    <lineage>
        <taxon>Bacteria</taxon>
        <taxon>Bacillati</taxon>
        <taxon>Actinomycetota</taxon>
        <taxon>Actinomycetes</taxon>
        <taxon>Mycobacteriales</taxon>
        <taxon>Corynebacteriaceae</taxon>
        <taxon>Corynebacterium</taxon>
    </lineage>
</organism>
<dbReference type="InterPro" id="IPR016156">
    <property type="entry name" value="FAD/NAD-linked_Rdtase_dimer_sf"/>
</dbReference>
<evidence type="ECO:0000256" key="2">
    <source>
        <dbReference type="ARBA" id="ARBA00009130"/>
    </source>
</evidence>
<dbReference type="PRINTS" id="PR00411">
    <property type="entry name" value="PNDRDTASEI"/>
</dbReference>
<evidence type="ECO:0000256" key="5">
    <source>
        <dbReference type="ARBA" id="ARBA00023002"/>
    </source>
</evidence>
<dbReference type="InterPro" id="IPR036188">
    <property type="entry name" value="FAD/NAD-bd_sf"/>
</dbReference>
<dbReference type="KEGG" id="caqu:CAQU_10730"/>
<dbReference type="PANTHER" id="PTHR43429">
    <property type="entry name" value="PYRIDINE NUCLEOTIDE-DISULFIDE OXIDOREDUCTASE DOMAIN-CONTAINING"/>
    <property type="match status" value="1"/>
</dbReference>
<name>A0A1L7CHV9_9CORY</name>
<dbReference type="Proteomes" id="UP000185478">
    <property type="component" value="Chromosome"/>
</dbReference>
<dbReference type="InterPro" id="IPR001763">
    <property type="entry name" value="Rhodanese-like_dom"/>
</dbReference>
<dbReference type="InterPro" id="IPR050260">
    <property type="entry name" value="FAD-bd_OxRdtase"/>
</dbReference>
<dbReference type="InterPro" id="IPR023753">
    <property type="entry name" value="FAD/NAD-binding_dom"/>
</dbReference>
<dbReference type="EMBL" id="CP009245">
    <property type="protein sequence ID" value="APT85446.1"/>
    <property type="molecule type" value="Genomic_DNA"/>
</dbReference>
<comment type="similarity">
    <text evidence="2">Belongs to the class-III pyridine nucleotide-disulfide oxidoreductase family.</text>
</comment>
<dbReference type="PROSITE" id="PS50206">
    <property type="entry name" value="RHODANESE_3"/>
    <property type="match status" value="1"/>
</dbReference>
<dbReference type="SMART" id="SM00450">
    <property type="entry name" value="RHOD"/>
    <property type="match status" value="1"/>
</dbReference>
<dbReference type="AlphaFoldDB" id="A0A1L7CHV9"/>
<dbReference type="SUPFAM" id="SSF51905">
    <property type="entry name" value="FAD/NAD(P)-binding domain"/>
    <property type="match status" value="1"/>
</dbReference>
<evidence type="ECO:0000256" key="6">
    <source>
        <dbReference type="ARBA" id="ARBA00023284"/>
    </source>
</evidence>
<sequence length="566" mass="59143">MDSNTTRIVIVGGVAGGMSAATRLRRLMEDAEIIVVEKGQYVSFANCGLPYYAGGVIADRGALLLQTPESLKARFNLDVRVGTEATAIDADAKTLTVSTAHGEETIAYDALLLAPGAKPFLPPIPGIERAKSLRNIDDVDQLVGVLDDKPKTAVIMGGGFIGLELAENLHARGIAVTLVEAAPQILAPLDEEMAAMVDNHLVEMGVAVRTGQMATGITDTHVQLDNGEELPADLVVAAVGVRADTELAKNAGIELDQRGGILVDEQHRTNLADVYAVGDAVAKRDRLDNASVHVPLANSANRDGRTVADIIAGLAPATELAGRAGDADSRGRIGVLGTAIVGVGGLVAACTGWNERTAKARGVNYRTIHTHPFNHATYYPGATQMSLKLVFDADTYRILGAQAVGREGVDKRIDVLATAIAGGLKVTDLAGIDLAYAPQFGLAKDPVTMLGFVADNMLAGVSDTVDIFTMDTMVADGHKILDVRTPGEYAAGNIPGATNIELDALRDNIEAIRELAGGKDLIVHCAVGVRGHSAVCLLAGYGIGAKNLAGGYKTWAAMDAKRQRSA</sequence>
<dbReference type="PANTHER" id="PTHR43429:SF1">
    <property type="entry name" value="NAD(P)H SULFUR OXIDOREDUCTASE (COA-DEPENDENT)"/>
    <property type="match status" value="1"/>
</dbReference>
<gene>
    <name evidence="8" type="ORF">CAQU_10730</name>
</gene>
<dbReference type="RefSeq" id="WP_075727510.1">
    <property type="nucleotide sequence ID" value="NZ_CP009245.1"/>
</dbReference>
<evidence type="ECO:0000259" key="7">
    <source>
        <dbReference type="PROSITE" id="PS50206"/>
    </source>
</evidence>
<dbReference type="SUPFAM" id="SSF55424">
    <property type="entry name" value="FAD/NAD-linked reductases, dimerisation (C-terminal) domain"/>
    <property type="match status" value="1"/>
</dbReference>
<dbReference type="Gene3D" id="3.40.250.10">
    <property type="entry name" value="Rhodanese-like domain"/>
    <property type="match status" value="1"/>
</dbReference>
<evidence type="ECO:0000313" key="8">
    <source>
        <dbReference type="EMBL" id="APT85446.1"/>
    </source>
</evidence>
<protein>
    <submittedName>
        <fullName evidence="8">CoA-disulfide reductase</fullName>
    </submittedName>
</protein>
<keyword evidence="9" id="KW-1185">Reference proteome</keyword>
<evidence type="ECO:0000256" key="4">
    <source>
        <dbReference type="ARBA" id="ARBA00022827"/>
    </source>
</evidence>
<keyword evidence="4" id="KW-0274">FAD</keyword>
<evidence type="ECO:0000313" key="9">
    <source>
        <dbReference type="Proteomes" id="UP000185478"/>
    </source>
</evidence>
<evidence type="ECO:0000256" key="1">
    <source>
        <dbReference type="ARBA" id="ARBA00001974"/>
    </source>
</evidence>
<dbReference type="PRINTS" id="PR00368">
    <property type="entry name" value="FADPNR"/>
</dbReference>
<dbReference type="Pfam" id="PF00581">
    <property type="entry name" value="Rhodanese"/>
    <property type="match status" value="1"/>
</dbReference>
<dbReference type="Pfam" id="PF07992">
    <property type="entry name" value="Pyr_redox_2"/>
    <property type="match status" value="1"/>
</dbReference>
<comment type="cofactor">
    <cofactor evidence="1">
        <name>FAD</name>
        <dbReference type="ChEBI" id="CHEBI:57692"/>
    </cofactor>
</comment>
<dbReference type="OrthoDB" id="9802028at2"/>
<keyword evidence="5" id="KW-0560">Oxidoreductase</keyword>
<keyword evidence="3" id="KW-0285">Flavoprotein</keyword>